<comment type="caution">
    <text evidence="1">The sequence shown here is derived from an EMBL/GenBank/DDBJ whole genome shotgun (WGS) entry which is preliminary data.</text>
</comment>
<accession>A0A0F9Q636</accession>
<gene>
    <name evidence="1" type="ORF">LCGC14_0758060</name>
</gene>
<organism evidence="1">
    <name type="scientific">marine sediment metagenome</name>
    <dbReference type="NCBI Taxonomy" id="412755"/>
    <lineage>
        <taxon>unclassified sequences</taxon>
        <taxon>metagenomes</taxon>
        <taxon>ecological metagenomes</taxon>
    </lineage>
</organism>
<reference evidence="1" key="1">
    <citation type="journal article" date="2015" name="Nature">
        <title>Complex archaea that bridge the gap between prokaryotes and eukaryotes.</title>
        <authorList>
            <person name="Spang A."/>
            <person name="Saw J.H."/>
            <person name="Jorgensen S.L."/>
            <person name="Zaremba-Niedzwiedzka K."/>
            <person name="Martijn J."/>
            <person name="Lind A.E."/>
            <person name="van Eijk R."/>
            <person name="Schleper C."/>
            <person name="Guy L."/>
            <person name="Ettema T.J."/>
        </authorList>
    </citation>
    <scope>NUCLEOTIDE SEQUENCE</scope>
</reference>
<sequence length="83" mass="9755">MKKNVEVVCEFIDTVSQEFTDKDKRICGLEDVENQYIIGIANKEEYFKEIFEKKDAQIAGLENDYKSLVEFIEEAAEQIRKEK</sequence>
<name>A0A0F9Q636_9ZZZZ</name>
<dbReference type="EMBL" id="LAZR01001859">
    <property type="protein sequence ID" value="KKN37964.1"/>
    <property type="molecule type" value="Genomic_DNA"/>
</dbReference>
<protein>
    <submittedName>
        <fullName evidence="1">Uncharacterized protein</fullName>
    </submittedName>
</protein>
<dbReference type="AlphaFoldDB" id="A0A0F9Q636"/>
<evidence type="ECO:0000313" key="1">
    <source>
        <dbReference type="EMBL" id="KKN37964.1"/>
    </source>
</evidence>
<proteinExistence type="predicted"/>